<gene>
    <name evidence="1" type="ORF">LCGC14_1837880</name>
</gene>
<protein>
    <submittedName>
        <fullName evidence="1">Uncharacterized protein</fullName>
    </submittedName>
</protein>
<dbReference type="EMBL" id="LAZR01018253">
    <property type="protein sequence ID" value="KKL97095.1"/>
    <property type="molecule type" value="Genomic_DNA"/>
</dbReference>
<comment type="caution">
    <text evidence="1">The sequence shown here is derived from an EMBL/GenBank/DDBJ whole genome shotgun (WGS) entry which is preliminary data.</text>
</comment>
<feature type="non-terminal residue" evidence="1">
    <location>
        <position position="117"/>
    </location>
</feature>
<name>A0A0F9ITH1_9ZZZZ</name>
<sequence length="117" mass="12233">MKLFPLLTPAGSDTEVMFNDGGLFGGDPSFAFNDTTKVLDVDGQTITGTIAIGLDMSGGTFATAVQNWPVTPVIQANGIQIFKSDAVNYNLLIGDNSFAEAFNGSSNVGIGFEAGYR</sequence>
<proteinExistence type="predicted"/>
<reference evidence="1" key="1">
    <citation type="journal article" date="2015" name="Nature">
        <title>Complex archaea that bridge the gap between prokaryotes and eukaryotes.</title>
        <authorList>
            <person name="Spang A."/>
            <person name="Saw J.H."/>
            <person name="Jorgensen S.L."/>
            <person name="Zaremba-Niedzwiedzka K."/>
            <person name="Martijn J."/>
            <person name="Lind A.E."/>
            <person name="van Eijk R."/>
            <person name="Schleper C."/>
            <person name="Guy L."/>
            <person name="Ettema T.J."/>
        </authorList>
    </citation>
    <scope>NUCLEOTIDE SEQUENCE</scope>
</reference>
<dbReference type="AlphaFoldDB" id="A0A0F9ITH1"/>
<accession>A0A0F9ITH1</accession>
<evidence type="ECO:0000313" key="1">
    <source>
        <dbReference type="EMBL" id="KKL97095.1"/>
    </source>
</evidence>
<organism evidence="1">
    <name type="scientific">marine sediment metagenome</name>
    <dbReference type="NCBI Taxonomy" id="412755"/>
    <lineage>
        <taxon>unclassified sequences</taxon>
        <taxon>metagenomes</taxon>
        <taxon>ecological metagenomes</taxon>
    </lineage>
</organism>